<evidence type="ECO:0000256" key="4">
    <source>
        <dbReference type="ARBA" id="ARBA00022475"/>
    </source>
</evidence>
<dbReference type="Pfam" id="PF00512">
    <property type="entry name" value="HisKA"/>
    <property type="match status" value="1"/>
</dbReference>
<evidence type="ECO:0000256" key="13">
    <source>
        <dbReference type="PROSITE-ProRule" id="PRU00110"/>
    </source>
</evidence>
<dbReference type="InterPro" id="IPR005467">
    <property type="entry name" value="His_kinase_dom"/>
</dbReference>
<dbReference type="InterPro" id="IPR013656">
    <property type="entry name" value="PAS_4"/>
</dbReference>
<dbReference type="Pfam" id="PF00072">
    <property type="entry name" value="Response_reg"/>
    <property type="match status" value="2"/>
</dbReference>
<evidence type="ECO:0000256" key="3">
    <source>
        <dbReference type="ARBA" id="ARBA00012438"/>
    </source>
</evidence>
<feature type="domain" description="Response regulatory" evidence="17">
    <location>
        <begin position="576"/>
        <end position="691"/>
    </location>
</feature>
<dbReference type="CDD" id="cd16922">
    <property type="entry name" value="HATPase_EvgS-ArcB-TorS-like"/>
    <property type="match status" value="1"/>
</dbReference>
<evidence type="ECO:0000256" key="9">
    <source>
        <dbReference type="ARBA" id="ARBA00022840"/>
    </source>
</evidence>
<keyword evidence="19" id="KW-0418">Kinase</keyword>
<dbReference type="PANTHER" id="PTHR45339">
    <property type="entry name" value="HYBRID SIGNAL TRANSDUCTION HISTIDINE KINASE J"/>
    <property type="match status" value="1"/>
</dbReference>
<evidence type="ECO:0000259" key="17">
    <source>
        <dbReference type="PROSITE" id="PS50110"/>
    </source>
</evidence>
<dbReference type="PROSITE" id="PS50110">
    <property type="entry name" value="RESPONSE_REGULATORY"/>
    <property type="match status" value="2"/>
</dbReference>
<keyword evidence="12" id="KW-0472">Membrane</keyword>
<dbReference type="InterPro" id="IPR003594">
    <property type="entry name" value="HATPase_dom"/>
</dbReference>
<keyword evidence="4" id="KW-1003">Cell membrane</keyword>
<dbReference type="SMART" id="SM00387">
    <property type="entry name" value="HATPase_c"/>
    <property type="match status" value="1"/>
</dbReference>
<evidence type="ECO:0000259" key="16">
    <source>
        <dbReference type="PROSITE" id="PS50109"/>
    </source>
</evidence>
<dbReference type="PRINTS" id="PR00344">
    <property type="entry name" value="BCTRLSENSOR"/>
</dbReference>
<keyword evidence="11" id="KW-0902">Two-component regulatory system</keyword>
<evidence type="ECO:0000313" key="19">
    <source>
        <dbReference type="EMBL" id="PWI32566.1"/>
    </source>
</evidence>
<evidence type="ECO:0000256" key="11">
    <source>
        <dbReference type="ARBA" id="ARBA00023012"/>
    </source>
</evidence>
<dbReference type="Proteomes" id="UP000245362">
    <property type="component" value="Unassembled WGS sequence"/>
</dbReference>
<feature type="coiled-coil region" evidence="15">
    <location>
        <begin position="136"/>
        <end position="170"/>
    </location>
</feature>
<dbReference type="InterPro" id="IPR008207">
    <property type="entry name" value="Sig_transdc_His_kin_Hpt_dom"/>
</dbReference>
<comment type="catalytic activity">
    <reaction evidence="1">
        <text>ATP + protein L-histidine = ADP + protein N-phospho-L-histidine.</text>
        <dbReference type="EC" id="2.7.13.3"/>
    </reaction>
</comment>
<dbReference type="Gene3D" id="1.20.120.160">
    <property type="entry name" value="HPT domain"/>
    <property type="match status" value="1"/>
</dbReference>
<dbReference type="CDD" id="cd17546">
    <property type="entry name" value="REC_hyHK_CKI1_RcsC-like"/>
    <property type="match status" value="1"/>
</dbReference>
<reference evidence="19 20" key="1">
    <citation type="submission" date="2018-05" db="EMBL/GenBank/DDBJ databases">
        <title>Vibrio limimaris sp. nov., isolated from marine sediment.</title>
        <authorList>
            <person name="Li C.-M."/>
        </authorList>
    </citation>
    <scope>NUCLEOTIDE SEQUENCE [LARGE SCALE GENOMIC DNA]</scope>
    <source>
        <strain evidence="19 20">E4404</strain>
    </source>
</reference>
<name>A0A2U3B6Y8_9VIBR</name>
<keyword evidence="10" id="KW-1133">Transmembrane helix</keyword>
<proteinExistence type="predicted"/>
<keyword evidence="6" id="KW-0812">Transmembrane</keyword>
<dbReference type="SUPFAM" id="SSF52172">
    <property type="entry name" value="CheY-like"/>
    <property type="match status" value="2"/>
</dbReference>
<keyword evidence="9" id="KW-0067">ATP-binding</keyword>
<evidence type="ECO:0000313" key="20">
    <source>
        <dbReference type="Proteomes" id="UP000245362"/>
    </source>
</evidence>
<dbReference type="InterPro" id="IPR004358">
    <property type="entry name" value="Sig_transdc_His_kin-like_C"/>
</dbReference>
<feature type="modified residue" description="4-aspartylphosphate" evidence="14">
    <location>
        <position position="625"/>
    </location>
</feature>
<dbReference type="GO" id="GO:0005524">
    <property type="term" value="F:ATP binding"/>
    <property type="evidence" value="ECO:0007669"/>
    <property type="project" value="UniProtKB-KW"/>
</dbReference>
<keyword evidence="7" id="KW-0547">Nucleotide-binding</keyword>
<dbReference type="CDD" id="cd00082">
    <property type="entry name" value="HisKA"/>
    <property type="match status" value="1"/>
</dbReference>
<dbReference type="InterPro" id="IPR036890">
    <property type="entry name" value="HATPase_C_sf"/>
</dbReference>
<dbReference type="PROSITE" id="PS50894">
    <property type="entry name" value="HPT"/>
    <property type="match status" value="1"/>
</dbReference>
<dbReference type="GO" id="GO:0016787">
    <property type="term" value="F:hydrolase activity"/>
    <property type="evidence" value="ECO:0007669"/>
    <property type="project" value="UniProtKB-KW"/>
</dbReference>
<gene>
    <name evidence="19" type="ORF">DI392_14165</name>
</gene>
<protein>
    <recommendedName>
        <fullName evidence="3">histidine kinase</fullName>
        <ecNumber evidence="3">2.7.13.3</ecNumber>
    </recommendedName>
</protein>
<keyword evidence="5 14" id="KW-0597">Phosphoprotein</keyword>
<dbReference type="SUPFAM" id="SSF47226">
    <property type="entry name" value="Histidine-containing phosphotransfer domain, HPT domain"/>
    <property type="match status" value="1"/>
</dbReference>
<dbReference type="SMART" id="SM00448">
    <property type="entry name" value="REC"/>
    <property type="match status" value="2"/>
</dbReference>
<evidence type="ECO:0000256" key="14">
    <source>
        <dbReference type="PROSITE-ProRule" id="PRU00169"/>
    </source>
</evidence>
<feature type="domain" description="HPt" evidence="18">
    <location>
        <begin position="732"/>
        <end position="832"/>
    </location>
</feature>
<dbReference type="Pfam" id="PF08448">
    <property type="entry name" value="PAS_4"/>
    <property type="match status" value="1"/>
</dbReference>
<comment type="subcellular location">
    <subcellularLocation>
        <location evidence="2">Cell membrane</location>
        <topology evidence="2">Multi-pass membrane protein</topology>
    </subcellularLocation>
</comment>
<organism evidence="19 20">
    <name type="scientific">Vibrio albus</name>
    <dbReference type="NCBI Taxonomy" id="2200953"/>
    <lineage>
        <taxon>Bacteria</taxon>
        <taxon>Pseudomonadati</taxon>
        <taxon>Pseudomonadota</taxon>
        <taxon>Gammaproteobacteria</taxon>
        <taxon>Vibrionales</taxon>
        <taxon>Vibrionaceae</taxon>
        <taxon>Vibrio</taxon>
    </lineage>
</organism>
<dbReference type="SUPFAM" id="SSF55785">
    <property type="entry name" value="PYP-like sensor domain (PAS domain)"/>
    <property type="match status" value="1"/>
</dbReference>
<evidence type="ECO:0000256" key="12">
    <source>
        <dbReference type="ARBA" id="ARBA00023136"/>
    </source>
</evidence>
<dbReference type="SUPFAM" id="SSF47384">
    <property type="entry name" value="Homodimeric domain of signal transducing histidine kinase"/>
    <property type="match status" value="1"/>
</dbReference>
<dbReference type="InterPro" id="IPR011006">
    <property type="entry name" value="CheY-like_superfamily"/>
</dbReference>
<evidence type="ECO:0000256" key="15">
    <source>
        <dbReference type="SAM" id="Coils"/>
    </source>
</evidence>
<dbReference type="InterPro" id="IPR003661">
    <property type="entry name" value="HisK_dim/P_dom"/>
</dbReference>
<feature type="modified residue" description="Phosphohistidine" evidence="13">
    <location>
        <position position="777"/>
    </location>
</feature>
<keyword evidence="15" id="KW-0175">Coiled coil</keyword>
<evidence type="ECO:0000256" key="7">
    <source>
        <dbReference type="ARBA" id="ARBA00022741"/>
    </source>
</evidence>
<dbReference type="OrthoDB" id="9810730at2"/>
<dbReference type="Gene3D" id="3.30.565.10">
    <property type="entry name" value="Histidine kinase-like ATPase, C-terminal domain"/>
    <property type="match status" value="1"/>
</dbReference>
<comment type="caution">
    <text evidence="19">The sequence shown here is derived from an EMBL/GenBank/DDBJ whole genome shotgun (WGS) entry which is preliminary data.</text>
</comment>
<dbReference type="Gene3D" id="3.30.450.20">
    <property type="entry name" value="PAS domain"/>
    <property type="match status" value="1"/>
</dbReference>
<dbReference type="Pfam" id="PF01627">
    <property type="entry name" value="Hpt"/>
    <property type="match status" value="1"/>
</dbReference>
<keyword evidence="20" id="KW-1185">Reference proteome</keyword>
<dbReference type="Pfam" id="PF02518">
    <property type="entry name" value="HATPase_c"/>
    <property type="match status" value="1"/>
</dbReference>
<dbReference type="RefSeq" id="WP_109320352.1">
    <property type="nucleotide sequence ID" value="NZ_QFWT01000008.1"/>
</dbReference>
<dbReference type="AlphaFoldDB" id="A0A2U3B6Y8"/>
<dbReference type="SMART" id="SM00388">
    <property type="entry name" value="HisKA"/>
    <property type="match status" value="1"/>
</dbReference>
<dbReference type="InterPro" id="IPR035965">
    <property type="entry name" value="PAS-like_dom_sf"/>
</dbReference>
<evidence type="ECO:0000256" key="10">
    <source>
        <dbReference type="ARBA" id="ARBA00022989"/>
    </source>
</evidence>
<dbReference type="EC" id="2.7.13.3" evidence="3"/>
<dbReference type="PROSITE" id="PS50109">
    <property type="entry name" value="HIS_KIN"/>
    <property type="match status" value="1"/>
</dbReference>
<keyword evidence="8" id="KW-0378">Hydrolase</keyword>
<dbReference type="Gene3D" id="3.40.50.2300">
    <property type="match status" value="2"/>
</dbReference>
<dbReference type="GO" id="GO:0005886">
    <property type="term" value="C:plasma membrane"/>
    <property type="evidence" value="ECO:0007669"/>
    <property type="project" value="UniProtKB-SubCell"/>
</dbReference>
<dbReference type="InterPro" id="IPR001789">
    <property type="entry name" value="Sig_transdc_resp-reg_receiver"/>
</dbReference>
<dbReference type="PANTHER" id="PTHR45339:SF1">
    <property type="entry name" value="HYBRID SIGNAL TRANSDUCTION HISTIDINE KINASE J"/>
    <property type="match status" value="1"/>
</dbReference>
<dbReference type="GO" id="GO:0000155">
    <property type="term" value="F:phosphorelay sensor kinase activity"/>
    <property type="evidence" value="ECO:0007669"/>
    <property type="project" value="InterPro"/>
</dbReference>
<feature type="domain" description="Histidine kinase" evidence="16">
    <location>
        <begin position="195"/>
        <end position="416"/>
    </location>
</feature>
<dbReference type="EMBL" id="QFWT01000008">
    <property type="protein sequence ID" value="PWI32566.1"/>
    <property type="molecule type" value="Genomic_DNA"/>
</dbReference>
<evidence type="ECO:0000256" key="5">
    <source>
        <dbReference type="ARBA" id="ARBA00022553"/>
    </source>
</evidence>
<dbReference type="SUPFAM" id="SSF55874">
    <property type="entry name" value="ATPase domain of HSP90 chaperone/DNA topoisomerase II/histidine kinase"/>
    <property type="match status" value="1"/>
</dbReference>
<feature type="domain" description="Response regulatory" evidence="17">
    <location>
        <begin position="430"/>
        <end position="551"/>
    </location>
</feature>
<evidence type="ECO:0000256" key="6">
    <source>
        <dbReference type="ARBA" id="ARBA00022692"/>
    </source>
</evidence>
<dbReference type="Gene3D" id="1.10.287.130">
    <property type="match status" value="1"/>
</dbReference>
<keyword evidence="19" id="KW-0808">Transferase</keyword>
<evidence type="ECO:0000256" key="8">
    <source>
        <dbReference type="ARBA" id="ARBA00022801"/>
    </source>
</evidence>
<dbReference type="InterPro" id="IPR036097">
    <property type="entry name" value="HisK_dim/P_sf"/>
</dbReference>
<feature type="modified residue" description="4-aspartylphosphate" evidence="14">
    <location>
        <position position="484"/>
    </location>
</feature>
<dbReference type="FunFam" id="3.30.565.10:FF:000010">
    <property type="entry name" value="Sensor histidine kinase RcsC"/>
    <property type="match status" value="1"/>
</dbReference>
<sequence length="921" mass="102278">MNLSKNFDQEEHDKVVIECFSHLWKHSVDFMFIMAVEENGEFSLYDNNPASRTVMGLDKDLPIHRYNIRETWSDEVVEGLYATYRKAIEARKPVSFDQFATTGDSPVYVNTLFVPIFDENGLPLFVCGVSRDVSQIKAAEQIAVSANEKLKEYTQALENINDDLDNKVKTRTQELEKTTTDLKVALEAKSSFVSRVSHEIRTPINAMLGLSNLLKKTQLNDIQQDYVEKILDAGNVLMGVVNDILDFSKIEAEKLHPECIRFNPETTIRKAINISNFKAYDKGLELALYMDPVMPRHLMGDPLRIQQVIINLLSNAVKFTEQGSISLEVTYDTDSARTPFLQIAVTDTGIGISAEQQERLFIPFNQADNSITRHYGGTGLGLMISKKLCELMGGTITVNSQPGKGSCFTVRIPLENERNRPDNITLPNRSVLVVDEHPISLRLISKMLSEAGYLVGSAGNAAQAIEMAKQASIEGTPYDTVLLDRGVTGETPIKSILSTLHKYQITTPPVIMLSAYEKLAAQDDPDMDLVKCFLEKPSTPGALFQAIESDPEFSLNEWAPQAGKAPSRTTNLSAYTLLLVDDNPINQQVAAGFLKDSGIQIDIAGNGEDALEKVRRTSYDIILMDLQMPKLDGISATRHIRTHLNQSVPIIALTAHTNETTIRECLENGMSAHLSKPLDADTLYRVITDYLEANPASTNHTAAAEKSVMINTDTKLLFSQLASIEALNVKEALERLYHSEELFLSLIRSFYERYSDSLLLTQSTRELSLSQLTDEIHSLKSNCAYIGAQELSSACTILEQKLRSGETQVNADPIIYDLRELISCLHPLFCTESEVQQNSEQEKVSLKTCLTTMNTQLAQSDFRVEQTLAQIKSQLSGDKKSSEAIEYIGALVEEVEFEQALEASEPLIASLSSTGTVVDGK</sequence>
<dbReference type="CDD" id="cd00156">
    <property type="entry name" value="REC"/>
    <property type="match status" value="1"/>
</dbReference>
<evidence type="ECO:0000259" key="18">
    <source>
        <dbReference type="PROSITE" id="PS50894"/>
    </source>
</evidence>
<accession>A0A2U3B6Y8</accession>
<evidence type="ECO:0000256" key="1">
    <source>
        <dbReference type="ARBA" id="ARBA00000085"/>
    </source>
</evidence>
<dbReference type="InterPro" id="IPR036641">
    <property type="entry name" value="HPT_dom_sf"/>
</dbReference>
<evidence type="ECO:0000256" key="2">
    <source>
        <dbReference type="ARBA" id="ARBA00004651"/>
    </source>
</evidence>